<dbReference type="OrthoDB" id="2799068at2759"/>
<proteinExistence type="predicted"/>
<dbReference type="STRING" id="50990.A0A4Y7PMK8"/>
<feature type="domain" description="BTB" evidence="1">
    <location>
        <begin position="26"/>
        <end position="98"/>
    </location>
</feature>
<protein>
    <recommendedName>
        <fullName evidence="1">BTB domain-containing protein</fullName>
    </recommendedName>
</protein>
<keyword evidence="3" id="KW-1185">Reference proteome</keyword>
<gene>
    <name evidence="2" type="ORF">BD410DRAFT_888260</name>
</gene>
<dbReference type="PROSITE" id="PS50097">
    <property type="entry name" value="BTB"/>
    <property type="match status" value="1"/>
</dbReference>
<dbReference type="Gene3D" id="3.30.710.10">
    <property type="entry name" value="Potassium Channel Kv1.1, Chain A"/>
    <property type="match status" value="1"/>
</dbReference>
<dbReference type="InterPro" id="IPR000210">
    <property type="entry name" value="BTB/POZ_dom"/>
</dbReference>
<dbReference type="InterPro" id="IPR011333">
    <property type="entry name" value="SKP1/BTB/POZ_sf"/>
</dbReference>
<dbReference type="CDD" id="cd18186">
    <property type="entry name" value="BTB_POZ_ZBTB_KLHL-like"/>
    <property type="match status" value="1"/>
</dbReference>
<organism evidence="2 3">
    <name type="scientific">Rickenella mellea</name>
    <dbReference type="NCBI Taxonomy" id="50990"/>
    <lineage>
        <taxon>Eukaryota</taxon>
        <taxon>Fungi</taxon>
        <taxon>Dikarya</taxon>
        <taxon>Basidiomycota</taxon>
        <taxon>Agaricomycotina</taxon>
        <taxon>Agaricomycetes</taxon>
        <taxon>Hymenochaetales</taxon>
        <taxon>Rickenellaceae</taxon>
        <taxon>Rickenella</taxon>
    </lineage>
</organism>
<evidence type="ECO:0000259" key="1">
    <source>
        <dbReference type="PROSITE" id="PS50097"/>
    </source>
</evidence>
<dbReference type="Proteomes" id="UP000294933">
    <property type="component" value="Unassembled WGS sequence"/>
</dbReference>
<evidence type="ECO:0000313" key="2">
    <source>
        <dbReference type="EMBL" id="TDL16673.1"/>
    </source>
</evidence>
<dbReference type="EMBL" id="ML170237">
    <property type="protein sequence ID" value="TDL16673.1"/>
    <property type="molecule type" value="Genomic_DNA"/>
</dbReference>
<dbReference type="VEuPathDB" id="FungiDB:BD410DRAFT_888260"/>
<name>A0A4Y7PMK8_9AGAM</name>
<dbReference type="SUPFAM" id="SSF54695">
    <property type="entry name" value="POZ domain"/>
    <property type="match status" value="1"/>
</dbReference>
<accession>A0A4Y7PMK8</accession>
<evidence type="ECO:0000313" key="3">
    <source>
        <dbReference type="Proteomes" id="UP000294933"/>
    </source>
</evidence>
<reference evidence="2 3" key="1">
    <citation type="submission" date="2018-06" db="EMBL/GenBank/DDBJ databases">
        <title>A transcriptomic atlas of mushroom development highlights an independent origin of complex multicellularity.</title>
        <authorList>
            <consortium name="DOE Joint Genome Institute"/>
            <person name="Krizsan K."/>
            <person name="Almasi E."/>
            <person name="Merenyi Z."/>
            <person name="Sahu N."/>
            <person name="Viragh M."/>
            <person name="Koszo T."/>
            <person name="Mondo S."/>
            <person name="Kiss B."/>
            <person name="Balint B."/>
            <person name="Kues U."/>
            <person name="Barry K."/>
            <person name="Hegedus J.C."/>
            <person name="Henrissat B."/>
            <person name="Johnson J."/>
            <person name="Lipzen A."/>
            <person name="Ohm R."/>
            <person name="Nagy I."/>
            <person name="Pangilinan J."/>
            <person name="Yan J."/>
            <person name="Xiong Y."/>
            <person name="Grigoriev I.V."/>
            <person name="Hibbett D.S."/>
            <person name="Nagy L.G."/>
        </authorList>
    </citation>
    <scope>NUCLEOTIDE SEQUENCE [LARGE SCALE GENOMIC DNA]</scope>
    <source>
        <strain evidence="2 3">SZMC22713</strain>
    </source>
</reference>
<dbReference type="AlphaFoldDB" id="A0A4Y7PMK8"/>
<sequence>MNDTDQTTCIPFEDRKRHPKLWFDDGNIILTTNLSIFRVHRSILAMNSSVFADMLSIPQPDTACIAFGGLPIVELSDDDEDFTHLLHFFYDHRYYYGGKITTFSIISGLLRMSTKVLCFPLTDDRMMVQGELFPPFKGQHFAVAALARETNASILLPAALCRSSCEDVDIITDGVAEDTGKIHQLSQTDLKRCLKGKCSIYASSVRFAFLLPSYLTSEKCKRDDVKGCRLIAKTKTKDYFSRDIVNIDVFGHWDPSDSWSRLVCDGCRLAAYARTDEFRRSLWAKLPSHFGLPEWGNDG</sequence>